<comment type="caution">
    <text evidence="3">The sequence shown here is derived from an EMBL/GenBank/DDBJ whole genome shotgun (WGS) entry which is preliminary data.</text>
</comment>
<feature type="compositionally biased region" description="Polar residues" evidence="1">
    <location>
        <begin position="68"/>
        <end position="78"/>
    </location>
</feature>
<accession>A0A4Y2HWU3</accession>
<dbReference type="AlphaFoldDB" id="A0A4Y2HWU3"/>
<dbReference type="EMBL" id="BGPR01104367">
    <property type="protein sequence ID" value="GBM69436.1"/>
    <property type="molecule type" value="Genomic_DNA"/>
</dbReference>
<dbReference type="Proteomes" id="UP000499080">
    <property type="component" value="Unassembled WGS sequence"/>
</dbReference>
<evidence type="ECO:0008006" key="5">
    <source>
        <dbReference type="Google" id="ProtNLM"/>
    </source>
</evidence>
<keyword evidence="2" id="KW-0732">Signal</keyword>
<sequence length="115" mass="12682">SPYTILVLFLVLLRACVIHVPPTAPTPLATSRRYYLGGNLCSRTFDNTYRITSRVVSPKLSHHPPNTLEKNISKGSKTDETSNTVCSIVWGNQRAMCQFPEGSSSMSGIDRLGVR</sequence>
<protein>
    <recommendedName>
        <fullName evidence="5">Secreted protein</fullName>
    </recommendedName>
</protein>
<proteinExistence type="predicted"/>
<name>A0A4Y2HWU3_ARAVE</name>
<organism evidence="3 4">
    <name type="scientific">Araneus ventricosus</name>
    <name type="common">Orbweaver spider</name>
    <name type="synonym">Epeira ventricosa</name>
    <dbReference type="NCBI Taxonomy" id="182803"/>
    <lineage>
        <taxon>Eukaryota</taxon>
        <taxon>Metazoa</taxon>
        <taxon>Ecdysozoa</taxon>
        <taxon>Arthropoda</taxon>
        <taxon>Chelicerata</taxon>
        <taxon>Arachnida</taxon>
        <taxon>Araneae</taxon>
        <taxon>Araneomorphae</taxon>
        <taxon>Entelegynae</taxon>
        <taxon>Araneoidea</taxon>
        <taxon>Araneidae</taxon>
        <taxon>Araneus</taxon>
    </lineage>
</organism>
<evidence type="ECO:0000313" key="4">
    <source>
        <dbReference type="Proteomes" id="UP000499080"/>
    </source>
</evidence>
<feature type="signal peptide" evidence="2">
    <location>
        <begin position="1"/>
        <end position="18"/>
    </location>
</feature>
<feature type="chain" id="PRO_5021271660" description="Secreted protein" evidence="2">
    <location>
        <begin position="19"/>
        <end position="115"/>
    </location>
</feature>
<evidence type="ECO:0000256" key="1">
    <source>
        <dbReference type="SAM" id="MobiDB-lite"/>
    </source>
</evidence>
<evidence type="ECO:0000256" key="2">
    <source>
        <dbReference type="SAM" id="SignalP"/>
    </source>
</evidence>
<feature type="non-terminal residue" evidence="3">
    <location>
        <position position="1"/>
    </location>
</feature>
<gene>
    <name evidence="3" type="ORF">AVEN_233892_1</name>
</gene>
<feature type="region of interest" description="Disordered" evidence="1">
    <location>
        <begin position="58"/>
        <end position="78"/>
    </location>
</feature>
<reference evidence="3 4" key="1">
    <citation type="journal article" date="2019" name="Sci. Rep.">
        <title>Orb-weaving spider Araneus ventricosus genome elucidates the spidroin gene catalogue.</title>
        <authorList>
            <person name="Kono N."/>
            <person name="Nakamura H."/>
            <person name="Ohtoshi R."/>
            <person name="Moran D.A.P."/>
            <person name="Shinohara A."/>
            <person name="Yoshida Y."/>
            <person name="Fujiwara M."/>
            <person name="Mori M."/>
            <person name="Tomita M."/>
            <person name="Arakawa K."/>
        </authorList>
    </citation>
    <scope>NUCLEOTIDE SEQUENCE [LARGE SCALE GENOMIC DNA]</scope>
</reference>
<keyword evidence="4" id="KW-1185">Reference proteome</keyword>
<evidence type="ECO:0000313" key="3">
    <source>
        <dbReference type="EMBL" id="GBM69436.1"/>
    </source>
</evidence>